<reference evidence="1" key="1">
    <citation type="submission" date="2020-07" db="EMBL/GenBank/DDBJ databases">
        <authorList>
            <person name="Tarantini F.S."/>
            <person name="Hong K.W."/>
            <person name="Chan K.G."/>
        </authorList>
    </citation>
    <scope>NUCLEOTIDE SEQUENCE</scope>
    <source>
        <strain evidence="1">32-07</strain>
    </source>
</reference>
<dbReference type="Proteomes" id="UP001049518">
    <property type="component" value="Chromosome"/>
</dbReference>
<keyword evidence="2" id="KW-1185">Reference proteome</keyword>
<evidence type="ECO:0000313" key="2">
    <source>
        <dbReference type="Proteomes" id="UP001049518"/>
    </source>
</evidence>
<gene>
    <name evidence="1" type="ORF">AGRA3207_007670</name>
</gene>
<protein>
    <submittedName>
        <fullName evidence="1">Uncharacterized protein</fullName>
    </submittedName>
</protein>
<dbReference type="RefSeq" id="WP_231332294.1">
    <property type="nucleotide sequence ID" value="NZ_CP059572.1"/>
</dbReference>
<proteinExistence type="predicted"/>
<organism evidence="1 2">
    <name type="scientific">Actinomadura graeca</name>
    <dbReference type="NCBI Taxonomy" id="2750812"/>
    <lineage>
        <taxon>Bacteria</taxon>
        <taxon>Bacillati</taxon>
        <taxon>Actinomycetota</taxon>
        <taxon>Actinomycetes</taxon>
        <taxon>Streptosporangiales</taxon>
        <taxon>Thermomonosporaceae</taxon>
        <taxon>Actinomadura</taxon>
    </lineage>
</organism>
<name>A0ABX8R4V4_9ACTN</name>
<sequence>MAQTDLSMLDDLGRALTGRGFLTMIVTGPRARLEVLDRASRGRTGTVLCERDARGDRWYYWSWADRIAPAAEVERAAAAVEHDLRRVTWAA</sequence>
<dbReference type="EMBL" id="CP059572">
    <property type="protein sequence ID" value="QXJ26075.1"/>
    <property type="molecule type" value="Genomic_DNA"/>
</dbReference>
<accession>A0ABX8R4V4</accession>
<evidence type="ECO:0000313" key="1">
    <source>
        <dbReference type="EMBL" id="QXJ26075.1"/>
    </source>
</evidence>